<accession>A0A6A4CMM3</accession>
<dbReference type="Proteomes" id="UP000434957">
    <property type="component" value="Unassembled WGS sequence"/>
</dbReference>
<dbReference type="EMBL" id="QXFT01002879">
    <property type="protein sequence ID" value="KAE9291983.1"/>
    <property type="molecule type" value="Genomic_DNA"/>
</dbReference>
<dbReference type="AlphaFoldDB" id="A0A6A4CMM3"/>
<gene>
    <name evidence="2" type="ORF">PR003_g24882</name>
</gene>
<feature type="signal peptide" evidence="1">
    <location>
        <begin position="1"/>
        <end position="20"/>
    </location>
</feature>
<protein>
    <recommendedName>
        <fullName evidence="4">Secreted protein</fullName>
    </recommendedName>
</protein>
<keyword evidence="1" id="KW-0732">Signal</keyword>
<organism evidence="2 3">
    <name type="scientific">Phytophthora rubi</name>
    <dbReference type="NCBI Taxonomy" id="129364"/>
    <lineage>
        <taxon>Eukaryota</taxon>
        <taxon>Sar</taxon>
        <taxon>Stramenopiles</taxon>
        <taxon>Oomycota</taxon>
        <taxon>Peronosporomycetes</taxon>
        <taxon>Peronosporales</taxon>
        <taxon>Peronosporaceae</taxon>
        <taxon>Phytophthora</taxon>
    </lineage>
</organism>
<evidence type="ECO:0008006" key="4">
    <source>
        <dbReference type="Google" id="ProtNLM"/>
    </source>
</evidence>
<feature type="chain" id="PRO_5025636963" description="Secreted protein" evidence="1">
    <location>
        <begin position="21"/>
        <end position="78"/>
    </location>
</feature>
<evidence type="ECO:0000313" key="3">
    <source>
        <dbReference type="Proteomes" id="UP000434957"/>
    </source>
</evidence>
<keyword evidence="3" id="KW-1185">Reference proteome</keyword>
<name>A0A6A4CMM3_9STRA</name>
<evidence type="ECO:0000256" key="1">
    <source>
        <dbReference type="SAM" id="SignalP"/>
    </source>
</evidence>
<reference evidence="2 3" key="1">
    <citation type="submission" date="2018-08" db="EMBL/GenBank/DDBJ databases">
        <title>Genomic investigation of the strawberry pathogen Phytophthora fragariae indicates pathogenicity is determined by transcriptional variation in three key races.</title>
        <authorList>
            <person name="Adams T.M."/>
            <person name="Armitage A.D."/>
            <person name="Sobczyk M.K."/>
            <person name="Bates H.J."/>
            <person name="Dunwell J.M."/>
            <person name="Nellist C.F."/>
            <person name="Harrison R.J."/>
        </authorList>
    </citation>
    <scope>NUCLEOTIDE SEQUENCE [LARGE SCALE GENOMIC DNA]</scope>
    <source>
        <strain evidence="2 3">SCRP333</strain>
    </source>
</reference>
<sequence length="78" mass="8434">MCGLGKLCSLFVCLSNPGTSREPAKPGPPDGSFHACLTSFMARRQQRRGHSHVSTEGKLVYDLTSVTNYVSLVSVVFC</sequence>
<comment type="caution">
    <text evidence="2">The sequence shown here is derived from an EMBL/GenBank/DDBJ whole genome shotgun (WGS) entry which is preliminary data.</text>
</comment>
<proteinExistence type="predicted"/>
<evidence type="ECO:0000313" key="2">
    <source>
        <dbReference type="EMBL" id="KAE9291983.1"/>
    </source>
</evidence>